<feature type="compositionally biased region" description="Basic and acidic residues" evidence="1">
    <location>
        <begin position="240"/>
        <end position="252"/>
    </location>
</feature>
<sequence length="272" mass="30216">MPSESPLVTYRPNLDDPIGYLNRPVDSQYGFFVFPRAYPLRFREGSTINVSWNTQFDAVNLYFYQIGKVANSVQITTNLAANWYQWEVSTKENNLTVPFVFRAVNAYADSADALGGGFWSVRYFIIREEEPVPSLTQPGSDRVITLLTNSSSETTFLITDSIITSPFTLHSPSISYTEAPISSSYQADPRLSHEPIKTVSQNAASRGAVIGLSVGLSVTMIAAVIGATLLYRRKRRRKDTAKDANNEVRSEDQDNTVSAHEICIEPVELPCA</sequence>
<keyword evidence="2" id="KW-0472">Membrane</keyword>
<keyword evidence="4" id="KW-1185">Reference proteome</keyword>
<accession>A0A2T2P1F4</accession>
<dbReference type="Proteomes" id="UP000240883">
    <property type="component" value="Unassembled WGS sequence"/>
</dbReference>
<feature type="transmembrane region" description="Helical" evidence="2">
    <location>
        <begin position="208"/>
        <end position="231"/>
    </location>
</feature>
<name>A0A2T2P1F4_CORCC</name>
<organism evidence="3 4">
    <name type="scientific">Corynespora cassiicola Philippines</name>
    <dbReference type="NCBI Taxonomy" id="1448308"/>
    <lineage>
        <taxon>Eukaryota</taxon>
        <taxon>Fungi</taxon>
        <taxon>Dikarya</taxon>
        <taxon>Ascomycota</taxon>
        <taxon>Pezizomycotina</taxon>
        <taxon>Dothideomycetes</taxon>
        <taxon>Pleosporomycetidae</taxon>
        <taxon>Pleosporales</taxon>
        <taxon>Corynesporascaceae</taxon>
        <taxon>Corynespora</taxon>
    </lineage>
</organism>
<keyword evidence="2" id="KW-1133">Transmembrane helix</keyword>
<evidence type="ECO:0000313" key="4">
    <source>
        <dbReference type="Proteomes" id="UP000240883"/>
    </source>
</evidence>
<evidence type="ECO:0008006" key="5">
    <source>
        <dbReference type="Google" id="ProtNLM"/>
    </source>
</evidence>
<evidence type="ECO:0000256" key="1">
    <source>
        <dbReference type="SAM" id="MobiDB-lite"/>
    </source>
</evidence>
<evidence type="ECO:0000256" key="2">
    <source>
        <dbReference type="SAM" id="Phobius"/>
    </source>
</evidence>
<gene>
    <name evidence="3" type="ORF">BS50DRAFT_584960</name>
</gene>
<evidence type="ECO:0000313" key="3">
    <source>
        <dbReference type="EMBL" id="PSN71473.1"/>
    </source>
</evidence>
<feature type="region of interest" description="Disordered" evidence="1">
    <location>
        <begin position="236"/>
        <end position="257"/>
    </location>
</feature>
<dbReference type="AlphaFoldDB" id="A0A2T2P1F4"/>
<dbReference type="EMBL" id="KZ678131">
    <property type="protein sequence ID" value="PSN71473.1"/>
    <property type="molecule type" value="Genomic_DNA"/>
</dbReference>
<proteinExistence type="predicted"/>
<keyword evidence="2" id="KW-0812">Transmembrane</keyword>
<dbReference type="OrthoDB" id="3793330at2759"/>
<reference evidence="3 4" key="1">
    <citation type="journal article" date="2018" name="Front. Microbiol.">
        <title>Genome-Wide Analysis of Corynespora cassiicola Leaf Fall Disease Putative Effectors.</title>
        <authorList>
            <person name="Lopez D."/>
            <person name="Ribeiro S."/>
            <person name="Label P."/>
            <person name="Fumanal B."/>
            <person name="Venisse J.S."/>
            <person name="Kohler A."/>
            <person name="de Oliveira R.R."/>
            <person name="Labutti K."/>
            <person name="Lipzen A."/>
            <person name="Lail K."/>
            <person name="Bauer D."/>
            <person name="Ohm R.A."/>
            <person name="Barry K.W."/>
            <person name="Spatafora J."/>
            <person name="Grigoriev I.V."/>
            <person name="Martin F.M."/>
            <person name="Pujade-Renaud V."/>
        </authorList>
    </citation>
    <scope>NUCLEOTIDE SEQUENCE [LARGE SCALE GENOMIC DNA]</scope>
    <source>
        <strain evidence="3 4">Philippines</strain>
    </source>
</reference>
<dbReference type="STRING" id="1448308.A0A2T2P1F4"/>
<protein>
    <recommendedName>
        <fullName evidence="5">Mid2 domain-containing protein</fullName>
    </recommendedName>
</protein>